<dbReference type="EMBL" id="BJHY01000001">
    <property type="protein sequence ID" value="GDY74059.1"/>
    <property type="molecule type" value="Genomic_DNA"/>
</dbReference>
<feature type="coiled-coil region" evidence="1">
    <location>
        <begin position="113"/>
        <end position="140"/>
    </location>
</feature>
<name>A0A4D4MRP8_STRAX</name>
<comment type="caution">
    <text evidence="3">The sequence shown here is derived from an EMBL/GenBank/DDBJ whole genome shotgun (WGS) entry which is preliminary data.</text>
</comment>
<reference evidence="2 5" key="2">
    <citation type="submission" date="2019-04" db="EMBL/GenBank/DDBJ databases">
        <title>Draft genome sequences of Streptomyces avermitilis NBRC 14893.</title>
        <authorList>
            <person name="Komaki H."/>
            <person name="Tamura T."/>
            <person name="Hosoyama A."/>
        </authorList>
    </citation>
    <scope>NUCLEOTIDE SEQUENCE [LARGE SCALE GENOMIC DNA]</scope>
    <source>
        <strain evidence="2 5">NBRC 14893</strain>
    </source>
</reference>
<protein>
    <submittedName>
        <fullName evidence="3">Uncharacterized protein</fullName>
    </submittedName>
</protein>
<gene>
    <name evidence="2" type="ORF">SAV14893_051160</name>
    <name evidence="3" type="ORF">SAV31267_035440</name>
</gene>
<proteinExistence type="predicted"/>
<sequence length="227" mass="24228">MTIPLPAGIEIPDAVAKAQAALDAAWDRYGEAQIEYADALDDGYLERAQARDAAAAKAATLAGKPVPKGESEVSRVTALRGTGVGVIEALEQQIRAAGAVVQRAWVASLPELRERVVEALKASEAQAEEAEREYYRTRGAIRTAVSALSAVDHMERGRPGNAPVFTSSPADNGSLIRLGRDWLKVNTISVDSGDFIRVRIDDRIRELPAETAEKLISAGVAARLDDA</sequence>
<dbReference type="Proteomes" id="UP000299211">
    <property type="component" value="Unassembled WGS sequence"/>
</dbReference>
<reference evidence="3 4" key="1">
    <citation type="submission" date="2019-04" db="EMBL/GenBank/DDBJ databases">
        <title>Draft genome sequences of Streptomyces avermitilis ATCC 31267.</title>
        <authorList>
            <person name="Komaki H."/>
            <person name="Tamura T."/>
            <person name="Hosoyama A."/>
        </authorList>
    </citation>
    <scope>NUCLEOTIDE SEQUENCE [LARGE SCALE GENOMIC DNA]</scope>
    <source>
        <strain evidence="3 4">ATCC 31267</strain>
    </source>
</reference>
<dbReference type="RefSeq" id="WP_010986955.1">
    <property type="nucleotide sequence ID" value="NZ_BAABTN010000049.1"/>
</dbReference>
<dbReference type="AlphaFoldDB" id="A0A4D4MRP8"/>
<dbReference type="GeneID" id="41542643"/>
<dbReference type="Proteomes" id="UP000302139">
    <property type="component" value="Unassembled WGS sequence"/>
</dbReference>
<evidence type="ECO:0000313" key="2">
    <source>
        <dbReference type="EMBL" id="GDY65723.1"/>
    </source>
</evidence>
<dbReference type="EMBL" id="BJHX01000001">
    <property type="protein sequence ID" value="GDY65723.1"/>
    <property type="molecule type" value="Genomic_DNA"/>
</dbReference>
<evidence type="ECO:0000313" key="4">
    <source>
        <dbReference type="Proteomes" id="UP000299211"/>
    </source>
</evidence>
<evidence type="ECO:0000313" key="3">
    <source>
        <dbReference type="EMBL" id="GDY74059.1"/>
    </source>
</evidence>
<evidence type="ECO:0000313" key="5">
    <source>
        <dbReference type="Proteomes" id="UP000302139"/>
    </source>
</evidence>
<accession>A0A4D4MRP8</accession>
<organism evidence="3 4">
    <name type="scientific">Streptomyces avermitilis</name>
    <dbReference type="NCBI Taxonomy" id="33903"/>
    <lineage>
        <taxon>Bacteria</taxon>
        <taxon>Bacillati</taxon>
        <taxon>Actinomycetota</taxon>
        <taxon>Actinomycetes</taxon>
        <taxon>Kitasatosporales</taxon>
        <taxon>Streptomycetaceae</taxon>
        <taxon>Streptomyces</taxon>
    </lineage>
</organism>
<evidence type="ECO:0000256" key="1">
    <source>
        <dbReference type="SAM" id="Coils"/>
    </source>
</evidence>
<keyword evidence="1" id="KW-0175">Coiled coil</keyword>